<dbReference type="InterPro" id="IPR005119">
    <property type="entry name" value="LysR_subst-bd"/>
</dbReference>
<dbReference type="Pfam" id="PF00126">
    <property type="entry name" value="HTH_1"/>
    <property type="match status" value="1"/>
</dbReference>
<name>A0A7W4NXB7_9PROT</name>
<evidence type="ECO:0000259" key="5">
    <source>
        <dbReference type="PROSITE" id="PS50931"/>
    </source>
</evidence>
<dbReference type="Pfam" id="PF03466">
    <property type="entry name" value="LysR_substrate"/>
    <property type="match status" value="1"/>
</dbReference>
<dbReference type="SUPFAM" id="SSF46785">
    <property type="entry name" value="Winged helix' DNA-binding domain"/>
    <property type="match status" value="1"/>
</dbReference>
<protein>
    <submittedName>
        <fullName evidence="6">LysR family transcriptional regulator</fullName>
    </submittedName>
</protein>
<evidence type="ECO:0000313" key="6">
    <source>
        <dbReference type="EMBL" id="MBB2169736.1"/>
    </source>
</evidence>
<comment type="similarity">
    <text evidence="1">Belongs to the LysR transcriptional regulatory family.</text>
</comment>
<evidence type="ECO:0000256" key="4">
    <source>
        <dbReference type="ARBA" id="ARBA00023163"/>
    </source>
</evidence>
<sequence length="318" mass="34878">MEWLKTDLNLLKVFHAVLTEGSVSGAARKLHLTPSAISHQLGRLRANTGDPLFIRVGQGMVPTARALELSGPLSTIVSALSEPEMRGNQGNLSSIRRSIRIAMPPTLEAVLLPLLYSRLGEVAPGIDLVILPFERRSYSRDLLQGIIDFVLSVGGDYGTESGITHDLLYSDTLTSVVGPSSPLHGLPLLDIELWLDQPHIYSVPWPLQDNYLDQWLARNKRPRRIAVSLSHYGAIPHLLQCTRLVATLPGRLASVLTATWPELRMLPLPAEVASGQVFLEFAQNFADQPALAATREFIVDVVGNELRTQPHMRSAATT</sequence>
<keyword evidence="2" id="KW-0805">Transcription regulation</keyword>
<dbReference type="RefSeq" id="WP_182987232.1">
    <property type="nucleotide sequence ID" value="NZ_JABEQD010000012.1"/>
</dbReference>
<dbReference type="Gene3D" id="3.40.190.10">
    <property type="entry name" value="Periplasmic binding protein-like II"/>
    <property type="match status" value="2"/>
</dbReference>
<dbReference type="InterPro" id="IPR000847">
    <property type="entry name" value="LysR_HTH_N"/>
</dbReference>
<dbReference type="PANTHER" id="PTHR30118:SF6">
    <property type="entry name" value="HTH-TYPE TRANSCRIPTIONAL REGULATOR LEUO"/>
    <property type="match status" value="1"/>
</dbReference>
<feature type="domain" description="HTH lysR-type" evidence="5">
    <location>
        <begin position="6"/>
        <end position="63"/>
    </location>
</feature>
<dbReference type="Gene3D" id="1.10.10.10">
    <property type="entry name" value="Winged helix-like DNA-binding domain superfamily/Winged helix DNA-binding domain"/>
    <property type="match status" value="1"/>
</dbReference>
<dbReference type="CDD" id="cd08417">
    <property type="entry name" value="PBP2_Nitroaromatics_like"/>
    <property type="match status" value="1"/>
</dbReference>
<evidence type="ECO:0000313" key="7">
    <source>
        <dbReference type="Proteomes" id="UP000559860"/>
    </source>
</evidence>
<dbReference type="AlphaFoldDB" id="A0A7W4NXB7"/>
<evidence type="ECO:0000256" key="2">
    <source>
        <dbReference type="ARBA" id="ARBA00023015"/>
    </source>
</evidence>
<reference evidence="6 7" key="1">
    <citation type="submission" date="2020-04" db="EMBL/GenBank/DDBJ databases">
        <title>Description of novel Gluconacetobacter.</title>
        <authorList>
            <person name="Sombolestani A."/>
        </authorList>
    </citation>
    <scope>NUCLEOTIDE SEQUENCE [LARGE SCALE GENOMIC DNA]</scope>
    <source>
        <strain evidence="6 7">LMG 27801</strain>
    </source>
</reference>
<dbReference type="GO" id="GO:0003677">
    <property type="term" value="F:DNA binding"/>
    <property type="evidence" value="ECO:0007669"/>
    <property type="project" value="UniProtKB-KW"/>
</dbReference>
<keyword evidence="3" id="KW-0238">DNA-binding</keyword>
<dbReference type="InterPro" id="IPR037402">
    <property type="entry name" value="YidZ_PBP2"/>
</dbReference>
<gene>
    <name evidence="6" type="ORF">HLH36_15500</name>
</gene>
<evidence type="ECO:0000256" key="3">
    <source>
        <dbReference type="ARBA" id="ARBA00023125"/>
    </source>
</evidence>
<dbReference type="InterPro" id="IPR050389">
    <property type="entry name" value="LysR-type_TF"/>
</dbReference>
<dbReference type="GO" id="GO:0003700">
    <property type="term" value="F:DNA-binding transcription factor activity"/>
    <property type="evidence" value="ECO:0007669"/>
    <property type="project" value="InterPro"/>
</dbReference>
<dbReference type="PROSITE" id="PS50931">
    <property type="entry name" value="HTH_LYSR"/>
    <property type="match status" value="1"/>
</dbReference>
<keyword evidence="4" id="KW-0804">Transcription</keyword>
<dbReference type="SUPFAM" id="SSF53850">
    <property type="entry name" value="Periplasmic binding protein-like II"/>
    <property type="match status" value="1"/>
</dbReference>
<keyword evidence="7" id="KW-1185">Reference proteome</keyword>
<organism evidence="6 7">
    <name type="scientific">Gluconacetobacter aggeris</name>
    <dbReference type="NCBI Taxonomy" id="1286186"/>
    <lineage>
        <taxon>Bacteria</taxon>
        <taxon>Pseudomonadati</taxon>
        <taxon>Pseudomonadota</taxon>
        <taxon>Alphaproteobacteria</taxon>
        <taxon>Acetobacterales</taxon>
        <taxon>Acetobacteraceae</taxon>
        <taxon>Gluconacetobacter</taxon>
    </lineage>
</organism>
<dbReference type="EMBL" id="JABEQD010000012">
    <property type="protein sequence ID" value="MBB2169736.1"/>
    <property type="molecule type" value="Genomic_DNA"/>
</dbReference>
<dbReference type="PANTHER" id="PTHR30118">
    <property type="entry name" value="HTH-TYPE TRANSCRIPTIONAL REGULATOR LEUO-RELATED"/>
    <property type="match status" value="1"/>
</dbReference>
<accession>A0A7W4NXB7</accession>
<comment type="caution">
    <text evidence="6">The sequence shown here is derived from an EMBL/GenBank/DDBJ whole genome shotgun (WGS) entry which is preliminary data.</text>
</comment>
<dbReference type="InterPro" id="IPR036388">
    <property type="entry name" value="WH-like_DNA-bd_sf"/>
</dbReference>
<proteinExistence type="inferred from homology"/>
<dbReference type="Proteomes" id="UP000559860">
    <property type="component" value="Unassembled WGS sequence"/>
</dbReference>
<evidence type="ECO:0000256" key="1">
    <source>
        <dbReference type="ARBA" id="ARBA00009437"/>
    </source>
</evidence>
<dbReference type="InterPro" id="IPR036390">
    <property type="entry name" value="WH_DNA-bd_sf"/>
</dbReference>